<keyword evidence="2" id="KW-0732">Signal</keyword>
<dbReference type="Proteomes" id="UP000481153">
    <property type="component" value="Unassembled WGS sequence"/>
</dbReference>
<proteinExistence type="predicted"/>
<feature type="transmembrane region" description="Helical" evidence="1">
    <location>
        <begin position="46"/>
        <end position="68"/>
    </location>
</feature>
<dbReference type="VEuPathDB" id="FungiDB:AeMF1_004432"/>
<dbReference type="VEuPathDB" id="FungiDB:AeMF1_001775"/>
<reference evidence="4 5" key="1">
    <citation type="submission" date="2019-07" db="EMBL/GenBank/DDBJ databases">
        <title>Genomics analysis of Aphanomyces spp. identifies a new class of oomycete effector associated with host adaptation.</title>
        <authorList>
            <person name="Gaulin E."/>
        </authorList>
    </citation>
    <scope>NUCLEOTIDE SEQUENCE [LARGE SCALE GENOMIC DNA]</scope>
    <source>
        <strain evidence="4 5">ATCC 201684</strain>
    </source>
</reference>
<dbReference type="GO" id="GO:0004674">
    <property type="term" value="F:protein serine/threonine kinase activity"/>
    <property type="evidence" value="ECO:0007669"/>
    <property type="project" value="TreeGrafter"/>
</dbReference>
<keyword evidence="1" id="KW-1133">Transmembrane helix</keyword>
<feature type="signal peptide" evidence="2">
    <location>
        <begin position="1"/>
        <end position="22"/>
    </location>
</feature>
<dbReference type="InterPro" id="IPR000719">
    <property type="entry name" value="Prot_kinase_dom"/>
</dbReference>
<dbReference type="PANTHER" id="PTHR44329">
    <property type="entry name" value="SERINE/THREONINE-PROTEIN KINASE TNNI3K-RELATED"/>
    <property type="match status" value="1"/>
</dbReference>
<evidence type="ECO:0000256" key="1">
    <source>
        <dbReference type="SAM" id="Phobius"/>
    </source>
</evidence>
<evidence type="ECO:0000313" key="5">
    <source>
        <dbReference type="Proteomes" id="UP000481153"/>
    </source>
</evidence>
<dbReference type="Gene3D" id="1.10.510.10">
    <property type="entry name" value="Transferase(Phosphotransferase) domain 1"/>
    <property type="match status" value="1"/>
</dbReference>
<dbReference type="Pfam" id="PF00069">
    <property type="entry name" value="Pkinase"/>
    <property type="match status" value="1"/>
</dbReference>
<gene>
    <name evidence="4" type="ORF">Ae201684_017880</name>
</gene>
<protein>
    <recommendedName>
        <fullName evidence="3">Protein kinase domain-containing protein</fullName>
    </recommendedName>
</protein>
<comment type="caution">
    <text evidence="4">The sequence shown here is derived from an EMBL/GenBank/DDBJ whole genome shotgun (WGS) entry which is preliminary data.</text>
</comment>
<sequence>MIPLLLMRLLLFVTLLPSLVCASDSVQLQIMTTTENITINLATNESIAIFPGVLLSLSMSPSLMLAIFPRPQFLGDRTFLGSNFSCGDLEPWRCIDDIGSLQVTTVQSAHASSRSDPTDVILAFVLRNRPYTKLVNIPVGRGDSNLSKIYPWYIESADIPPGIALEGYYHEDFEGPAVVWNTTTKADFMKSLRVRRQNEPFPPTNPLNVVTLYRSGYANSSTLSISVGQSAPSLVFLWKTFPLGFLALEVPPGLVFLAYTQPNFEGRYNIFTEGFYLYNTILDKNHLHSFRVLKASDPLPSQPDVNFTEVAQCRPLFDGNITMKNSTSYPFVTRRFCIALQIPQGLAVILYDRPWFLGGYSVWTMETAAELNTTWILRMRSLRVVDIRNAPPLQSSLLSTDDSIVTIQAVGSLFMIYKLGDSVPGASNFEFPFNLELEANMTDGLQLILCSEFNFQGTCQSYSRNISYREKLMPTFRSYKVVRTGDIASSQNSTDFVGCFPPTDPYIEWTPIFLQANDTVNELIYPWDQNMAKFTVPRGMVVAAFSEPFLKGDCFAWTADADDLGHWNKSVRSLMATTVAAWSGCPLELKQNQAFINEITYVTQLSSPYIVSVIGVAWTNAMDLQCVMEYMNLGDLRSYLENVKSFSWESKVSCALSVAEGLFYLHIQHLIHRDVKSRNILMDSVKGAKLGDFGASKEVIFGDTMTAVVGTLRWMAPEMMLFKPYTSAVDIYSFGVVLSELSTHKLPYANALDAKGRALSEEAIASCVIHDMMRPSFGNCPEWFSALGMKCMAQSPEDRPTAVQIIHRLKADLKALRS</sequence>
<evidence type="ECO:0000256" key="2">
    <source>
        <dbReference type="SAM" id="SignalP"/>
    </source>
</evidence>
<accession>A0A6G0W7K3</accession>
<feature type="domain" description="Protein kinase" evidence="3">
    <location>
        <begin position="534"/>
        <end position="810"/>
    </location>
</feature>
<dbReference type="InterPro" id="IPR011009">
    <property type="entry name" value="Kinase-like_dom_sf"/>
</dbReference>
<dbReference type="PANTHER" id="PTHR44329:SF214">
    <property type="entry name" value="PROTEIN KINASE DOMAIN-CONTAINING PROTEIN"/>
    <property type="match status" value="1"/>
</dbReference>
<dbReference type="SMART" id="SM00220">
    <property type="entry name" value="S_TKc"/>
    <property type="match status" value="1"/>
</dbReference>
<dbReference type="InterPro" id="IPR008271">
    <property type="entry name" value="Ser/Thr_kinase_AS"/>
</dbReference>
<evidence type="ECO:0000313" key="4">
    <source>
        <dbReference type="EMBL" id="KAF0723133.1"/>
    </source>
</evidence>
<evidence type="ECO:0000259" key="3">
    <source>
        <dbReference type="PROSITE" id="PS50011"/>
    </source>
</evidence>
<organism evidence="4 5">
    <name type="scientific">Aphanomyces euteiches</name>
    <dbReference type="NCBI Taxonomy" id="100861"/>
    <lineage>
        <taxon>Eukaryota</taxon>
        <taxon>Sar</taxon>
        <taxon>Stramenopiles</taxon>
        <taxon>Oomycota</taxon>
        <taxon>Saprolegniomycetes</taxon>
        <taxon>Saprolegniales</taxon>
        <taxon>Verrucalvaceae</taxon>
        <taxon>Aphanomyces</taxon>
    </lineage>
</organism>
<keyword evidence="5" id="KW-1185">Reference proteome</keyword>
<dbReference type="PROSITE" id="PS50011">
    <property type="entry name" value="PROTEIN_KINASE_DOM"/>
    <property type="match status" value="1"/>
</dbReference>
<dbReference type="GO" id="GO:0005524">
    <property type="term" value="F:ATP binding"/>
    <property type="evidence" value="ECO:0007669"/>
    <property type="project" value="InterPro"/>
</dbReference>
<dbReference type="PROSITE" id="PS00108">
    <property type="entry name" value="PROTEIN_KINASE_ST"/>
    <property type="match status" value="1"/>
</dbReference>
<dbReference type="AlphaFoldDB" id="A0A6G0W7K3"/>
<dbReference type="PRINTS" id="PR00109">
    <property type="entry name" value="TYRKINASE"/>
</dbReference>
<name>A0A6G0W7K3_9STRA</name>
<dbReference type="EMBL" id="VJMJ01000314">
    <property type="protein sequence ID" value="KAF0723133.1"/>
    <property type="molecule type" value="Genomic_DNA"/>
</dbReference>
<dbReference type="SUPFAM" id="SSF56112">
    <property type="entry name" value="Protein kinase-like (PK-like)"/>
    <property type="match status" value="1"/>
</dbReference>
<keyword evidence="1" id="KW-0472">Membrane</keyword>
<dbReference type="InterPro" id="IPR001245">
    <property type="entry name" value="Ser-Thr/Tyr_kinase_cat_dom"/>
</dbReference>
<keyword evidence="1" id="KW-0812">Transmembrane</keyword>
<dbReference type="InterPro" id="IPR051681">
    <property type="entry name" value="Ser/Thr_Kinases-Pseudokinases"/>
</dbReference>
<feature type="chain" id="PRO_5026136253" description="Protein kinase domain-containing protein" evidence="2">
    <location>
        <begin position="23"/>
        <end position="818"/>
    </location>
</feature>